<organism evidence="1 2">
    <name type="scientific">Arcticibacter svalbardensis MN12-7</name>
    <dbReference type="NCBI Taxonomy" id="1150600"/>
    <lineage>
        <taxon>Bacteria</taxon>
        <taxon>Pseudomonadati</taxon>
        <taxon>Bacteroidota</taxon>
        <taxon>Sphingobacteriia</taxon>
        <taxon>Sphingobacteriales</taxon>
        <taxon>Sphingobacteriaceae</taxon>
        <taxon>Arcticibacter</taxon>
    </lineage>
</organism>
<dbReference type="Gene3D" id="1.20.120.1490">
    <property type="match status" value="1"/>
</dbReference>
<sequence length="131" mass="15066">MQGKGMRPENDAPKQIIVKRLHFSASQTKQYEELIKEHQIKVRAFNDSIAVIKNQLYGSLANDNFEAKDVLIAKLSNLQEQIELLHYNHFAAIRKICRADQIADFNALSKDLARFFFQPKSIDQDGPPPRE</sequence>
<keyword evidence="2" id="KW-1185">Reference proteome</keyword>
<reference evidence="1 2" key="1">
    <citation type="journal article" date="2013" name="Genome Announc.">
        <title>Draft Genome Sequence of Arcticibacter svalbardensis Strain MN12-7T, a Member of the Family Sphingobacteriaceae Isolated from an Arctic Soil Sample.</title>
        <authorList>
            <person name="Shivaji S."/>
            <person name="Ara S."/>
            <person name="Prasad S."/>
            <person name="Manasa B.P."/>
            <person name="Begum Z."/>
            <person name="Singh A."/>
            <person name="Kumar Pinnaka A."/>
        </authorList>
    </citation>
    <scope>NUCLEOTIDE SEQUENCE [LARGE SCALE GENOMIC DNA]</scope>
    <source>
        <strain evidence="1 2">MN12-7</strain>
    </source>
</reference>
<evidence type="ECO:0000313" key="1">
    <source>
        <dbReference type="EMBL" id="EOR95868.1"/>
    </source>
</evidence>
<dbReference type="STRING" id="1150600.ADIARSV_0930"/>
<comment type="caution">
    <text evidence="1">The sequence shown here is derived from an EMBL/GenBank/DDBJ whole genome shotgun (WGS) entry which is preliminary data.</text>
</comment>
<dbReference type="Proteomes" id="UP000014174">
    <property type="component" value="Unassembled WGS sequence"/>
</dbReference>
<gene>
    <name evidence="1" type="ORF">ADIARSV_0930</name>
</gene>
<evidence type="ECO:0000313" key="2">
    <source>
        <dbReference type="Proteomes" id="UP000014174"/>
    </source>
</evidence>
<dbReference type="AlphaFoldDB" id="R9GW18"/>
<proteinExistence type="predicted"/>
<accession>R9GW18</accession>
<dbReference type="EMBL" id="AQPN01000039">
    <property type="protein sequence ID" value="EOR95868.1"/>
    <property type="molecule type" value="Genomic_DNA"/>
</dbReference>
<protein>
    <submittedName>
        <fullName evidence="1">Uncharacterized protein</fullName>
    </submittedName>
</protein>
<dbReference type="eggNOG" id="COG3678">
    <property type="taxonomic scope" value="Bacteria"/>
</dbReference>
<name>R9GW18_9SPHI</name>